<keyword evidence="4" id="KW-1185">Reference proteome</keyword>
<dbReference type="AlphaFoldDB" id="A0A934VN14"/>
<protein>
    <submittedName>
        <fullName evidence="3">Phage holin family protein</fullName>
    </submittedName>
</protein>
<feature type="transmembrane region" description="Helical" evidence="2">
    <location>
        <begin position="101"/>
        <end position="124"/>
    </location>
</feature>
<evidence type="ECO:0000256" key="2">
    <source>
        <dbReference type="SAM" id="Phobius"/>
    </source>
</evidence>
<keyword evidence="2" id="KW-0472">Membrane</keyword>
<reference evidence="3" key="1">
    <citation type="submission" date="2021-01" db="EMBL/GenBank/DDBJ databases">
        <title>Modified the classification status of verrucomicrobia.</title>
        <authorList>
            <person name="Feng X."/>
        </authorList>
    </citation>
    <scope>NUCLEOTIDE SEQUENCE</scope>
    <source>
        <strain evidence="3">KCTC 12986</strain>
    </source>
</reference>
<feature type="transmembrane region" description="Helical" evidence="2">
    <location>
        <begin position="64"/>
        <end position="89"/>
    </location>
</feature>
<sequence>MVTTNRLAEKPRAREAAAGRGASSSPVAHLLSELTADASHLFRQEVALAKAEISTKVHEAARHLIWLFAGLFLLCVGMVLAMAGLSYGVAQLFLLVGVGPVIAQFLGFLFFGSLVLASGIGISLRARNKLTSGTLMPKKSARQLSATQSWAESKLS</sequence>
<dbReference type="Proteomes" id="UP000604083">
    <property type="component" value="Unassembled WGS sequence"/>
</dbReference>
<dbReference type="InterPro" id="IPR009937">
    <property type="entry name" value="Phage_holin_3_6"/>
</dbReference>
<name>A0A934VN14_9BACT</name>
<feature type="region of interest" description="Disordered" evidence="1">
    <location>
        <begin position="1"/>
        <end position="21"/>
    </location>
</feature>
<feature type="compositionally biased region" description="Basic and acidic residues" evidence="1">
    <location>
        <begin position="7"/>
        <end position="17"/>
    </location>
</feature>
<dbReference type="RefSeq" id="WP_200391981.1">
    <property type="nucleotide sequence ID" value="NZ_JAENIO010000026.1"/>
</dbReference>
<dbReference type="EMBL" id="JAENIO010000026">
    <property type="protein sequence ID" value="MBK1834545.1"/>
    <property type="molecule type" value="Genomic_DNA"/>
</dbReference>
<evidence type="ECO:0000313" key="4">
    <source>
        <dbReference type="Proteomes" id="UP000604083"/>
    </source>
</evidence>
<evidence type="ECO:0000313" key="3">
    <source>
        <dbReference type="EMBL" id="MBK1834545.1"/>
    </source>
</evidence>
<proteinExistence type="predicted"/>
<accession>A0A934VN14</accession>
<dbReference type="Pfam" id="PF07332">
    <property type="entry name" value="Phage_holin_3_6"/>
    <property type="match status" value="1"/>
</dbReference>
<organism evidence="3 4">
    <name type="scientific">Roseibacillus ishigakijimensis</name>
    <dbReference type="NCBI Taxonomy" id="454146"/>
    <lineage>
        <taxon>Bacteria</taxon>
        <taxon>Pseudomonadati</taxon>
        <taxon>Verrucomicrobiota</taxon>
        <taxon>Verrucomicrobiia</taxon>
        <taxon>Verrucomicrobiales</taxon>
        <taxon>Verrucomicrobiaceae</taxon>
        <taxon>Roseibacillus</taxon>
    </lineage>
</organism>
<keyword evidence="2" id="KW-1133">Transmembrane helix</keyword>
<gene>
    <name evidence="3" type="ORF">JIN78_10780</name>
</gene>
<evidence type="ECO:0000256" key="1">
    <source>
        <dbReference type="SAM" id="MobiDB-lite"/>
    </source>
</evidence>
<keyword evidence="2" id="KW-0812">Transmembrane</keyword>
<comment type="caution">
    <text evidence="3">The sequence shown here is derived from an EMBL/GenBank/DDBJ whole genome shotgun (WGS) entry which is preliminary data.</text>
</comment>